<comment type="caution">
    <text evidence="3">The sequence shown here is derived from an EMBL/GenBank/DDBJ whole genome shotgun (WGS) entry which is preliminary data.</text>
</comment>
<dbReference type="Proteomes" id="UP000295008">
    <property type="component" value="Unassembled WGS sequence"/>
</dbReference>
<name>A0A4R1SDZ1_HYDET</name>
<protein>
    <submittedName>
        <fullName evidence="3">Uncharacterized protein</fullName>
    </submittedName>
</protein>
<feature type="transmembrane region" description="Helical" evidence="2">
    <location>
        <begin position="28"/>
        <end position="48"/>
    </location>
</feature>
<keyword evidence="2" id="KW-0812">Transmembrane</keyword>
<keyword evidence="4" id="KW-1185">Reference proteome</keyword>
<sequence length="166" mass="18924">MEDRFVRGIVGGPFALDRLPRGLAGHSYAFIPQLLFSMFLGVVFVYLAPRIASRHYLIKGAFYGGIVWFFIKTAVLLYHLELLYFKNLSSAVENLADSVRYGILLAWIVRRFERRRQQEQGRPGRVERLGQTFGTAVQPMVDEGDQPAVADRHRQGAQRGNRVFGH</sequence>
<organism evidence="3 4">
    <name type="scientific">Hydrogenispora ethanolica</name>
    <dbReference type="NCBI Taxonomy" id="1082276"/>
    <lineage>
        <taxon>Bacteria</taxon>
        <taxon>Bacillati</taxon>
        <taxon>Bacillota</taxon>
        <taxon>Hydrogenispora</taxon>
    </lineage>
</organism>
<keyword evidence="2" id="KW-1133">Transmembrane helix</keyword>
<evidence type="ECO:0000256" key="1">
    <source>
        <dbReference type="SAM" id="MobiDB-lite"/>
    </source>
</evidence>
<feature type="region of interest" description="Disordered" evidence="1">
    <location>
        <begin position="147"/>
        <end position="166"/>
    </location>
</feature>
<evidence type="ECO:0000313" key="3">
    <source>
        <dbReference type="EMBL" id="TCL76882.1"/>
    </source>
</evidence>
<evidence type="ECO:0000313" key="4">
    <source>
        <dbReference type="Proteomes" id="UP000295008"/>
    </source>
</evidence>
<evidence type="ECO:0000256" key="2">
    <source>
        <dbReference type="SAM" id="Phobius"/>
    </source>
</evidence>
<proteinExistence type="predicted"/>
<dbReference type="RefSeq" id="WP_132012279.1">
    <property type="nucleotide sequence ID" value="NZ_SLUN01000001.1"/>
</dbReference>
<reference evidence="3 4" key="1">
    <citation type="submission" date="2019-03" db="EMBL/GenBank/DDBJ databases">
        <title>Genomic Encyclopedia of Type Strains, Phase IV (KMG-IV): sequencing the most valuable type-strain genomes for metagenomic binning, comparative biology and taxonomic classification.</title>
        <authorList>
            <person name="Goeker M."/>
        </authorList>
    </citation>
    <scope>NUCLEOTIDE SEQUENCE [LARGE SCALE GENOMIC DNA]</scope>
    <source>
        <strain evidence="3 4">LX-B</strain>
    </source>
</reference>
<dbReference type="EMBL" id="SLUN01000001">
    <property type="protein sequence ID" value="TCL76882.1"/>
    <property type="molecule type" value="Genomic_DNA"/>
</dbReference>
<gene>
    <name evidence="3" type="ORF">EDC14_1001167</name>
</gene>
<feature type="transmembrane region" description="Helical" evidence="2">
    <location>
        <begin position="60"/>
        <end position="79"/>
    </location>
</feature>
<dbReference type="AlphaFoldDB" id="A0A4R1SDZ1"/>
<keyword evidence="2" id="KW-0472">Membrane</keyword>
<accession>A0A4R1SDZ1</accession>